<evidence type="ECO:0000313" key="3">
    <source>
        <dbReference type="EMBL" id="CAH2299258.1"/>
    </source>
</evidence>
<evidence type="ECO:0000313" key="4">
    <source>
        <dbReference type="Proteomes" id="UP001295444"/>
    </source>
</evidence>
<evidence type="ECO:0000256" key="1">
    <source>
        <dbReference type="SAM" id="MobiDB-lite"/>
    </source>
</evidence>
<sequence length="139" mass="14930">MAQSINKALASTMGVMSSSITQSITRALMQSQSSGPQSTQNLGTTNVAQPGRKALAKSKHIASPPELQVQPALTDTPQAVNDGAIPPRNRAPGQAKSADPGSRHVPTRTRPIRTGVWRRSIMIYIWIIMVRNIPILGLK</sequence>
<reference evidence="3" key="1">
    <citation type="submission" date="2022-03" db="EMBL/GenBank/DDBJ databases">
        <authorList>
            <person name="Alioto T."/>
            <person name="Alioto T."/>
            <person name="Gomez Garrido J."/>
        </authorList>
    </citation>
    <scope>NUCLEOTIDE SEQUENCE</scope>
</reference>
<feature type="region of interest" description="Disordered" evidence="1">
    <location>
        <begin position="27"/>
        <end position="107"/>
    </location>
</feature>
<keyword evidence="2" id="KW-1133">Transmembrane helix</keyword>
<keyword evidence="4" id="KW-1185">Reference proteome</keyword>
<feature type="transmembrane region" description="Helical" evidence="2">
    <location>
        <begin position="121"/>
        <end position="138"/>
    </location>
</feature>
<organism evidence="3 4">
    <name type="scientific">Pelobates cultripes</name>
    <name type="common">Western spadefoot toad</name>
    <dbReference type="NCBI Taxonomy" id="61616"/>
    <lineage>
        <taxon>Eukaryota</taxon>
        <taxon>Metazoa</taxon>
        <taxon>Chordata</taxon>
        <taxon>Craniata</taxon>
        <taxon>Vertebrata</taxon>
        <taxon>Euteleostomi</taxon>
        <taxon>Amphibia</taxon>
        <taxon>Batrachia</taxon>
        <taxon>Anura</taxon>
        <taxon>Pelobatoidea</taxon>
        <taxon>Pelobatidae</taxon>
        <taxon>Pelobates</taxon>
    </lineage>
</organism>
<evidence type="ECO:0000256" key="2">
    <source>
        <dbReference type="SAM" id="Phobius"/>
    </source>
</evidence>
<accession>A0AAD1SEL4</accession>
<name>A0AAD1SEL4_PELCU</name>
<dbReference type="Proteomes" id="UP001295444">
    <property type="component" value="Chromosome 06"/>
</dbReference>
<gene>
    <name evidence="3" type="ORF">PECUL_23A048797</name>
</gene>
<protein>
    <submittedName>
        <fullName evidence="3">Uncharacterized protein</fullName>
    </submittedName>
</protein>
<feature type="compositionally biased region" description="Polar residues" evidence="1">
    <location>
        <begin position="27"/>
        <end position="48"/>
    </location>
</feature>
<proteinExistence type="predicted"/>
<dbReference type="EMBL" id="OW240917">
    <property type="protein sequence ID" value="CAH2299258.1"/>
    <property type="molecule type" value="Genomic_DNA"/>
</dbReference>
<keyword evidence="2" id="KW-0472">Membrane</keyword>
<dbReference type="AlphaFoldDB" id="A0AAD1SEL4"/>
<keyword evidence="2" id="KW-0812">Transmembrane</keyword>